<name>A0A2L0H4Z8_RHIFR</name>
<dbReference type="EMBL" id="CP024307">
    <property type="protein sequence ID" value="AUX76556.1"/>
    <property type="molecule type" value="Genomic_DNA"/>
</dbReference>
<gene>
    <name evidence="1" type="ORF">NXT3_CH01991</name>
</gene>
<reference evidence="1 2" key="1">
    <citation type="submission" date="2017-10" db="EMBL/GenBank/DDBJ databases">
        <title>Analysis of the genome sequences of Rhizobium populations associated to common bean (phaseolus vulgaris).</title>
        <authorList>
            <person name="Bustos P."/>
            <person name="Santamaria R.I."/>
            <person name="Miranda-Sanchez F."/>
            <person name="Perez-Carrascal O."/>
            <person name="Juarez S."/>
            <person name="Lozano L."/>
            <person name="Martinez-Flores I."/>
            <person name="Vinuesa P."/>
            <person name="Martinez-Romero E."/>
            <person name="Cevallos M.A."/>
            <person name="Romero D."/>
            <person name="Davila G."/>
            <person name="Gonzalez V."/>
        </authorList>
    </citation>
    <scope>NUCLEOTIDE SEQUENCE [LARGE SCALE GENOMIC DNA]</scope>
    <source>
        <strain evidence="1 2">NXT3</strain>
    </source>
</reference>
<sequence>MSIRVRESARPKAMSASIAPVGQSKICRCAVVEDPSGAGEFRRLLKECTEI</sequence>
<organism evidence="1 2">
    <name type="scientific">Rhizobium fredii</name>
    <name type="common">Sinorhizobium fredii</name>
    <dbReference type="NCBI Taxonomy" id="380"/>
    <lineage>
        <taxon>Bacteria</taxon>
        <taxon>Pseudomonadati</taxon>
        <taxon>Pseudomonadota</taxon>
        <taxon>Alphaproteobacteria</taxon>
        <taxon>Hyphomicrobiales</taxon>
        <taxon>Rhizobiaceae</taxon>
        <taxon>Sinorhizobium/Ensifer group</taxon>
        <taxon>Sinorhizobium</taxon>
    </lineage>
</organism>
<dbReference type="Proteomes" id="UP000239340">
    <property type="component" value="Chromosome"/>
</dbReference>
<protein>
    <submittedName>
        <fullName evidence="1">Uncharacterized protein</fullName>
    </submittedName>
</protein>
<proteinExistence type="predicted"/>
<evidence type="ECO:0000313" key="2">
    <source>
        <dbReference type="Proteomes" id="UP000239340"/>
    </source>
</evidence>
<accession>A0A2L0H4Z8</accession>
<dbReference type="AlphaFoldDB" id="A0A2L0H4Z8"/>
<evidence type="ECO:0000313" key="1">
    <source>
        <dbReference type="EMBL" id="AUX76556.1"/>
    </source>
</evidence>